<name>A0A2T7NXY9_POMCA</name>
<protein>
    <recommendedName>
        <fullName evidence="6">MD-2-related lipid-recognition domain-containing protein</fullName>
    </recommendedName>
</protein>
<evidence type="ECO:0000256" key="1">
    <source>
        <dbReference type="ARBA" id="ARBA00004613"/>
    </source>
</evidence>
<evidence type="ECO:0000313" key="8">
    <source>
        <dbReference type="Proteomes" id="UP000245119"/>
    </source>
</evidence>
<dbReference type="InterPro" id="IPR000566">
    <property type="entry name" value="Lipocln_cytosolic_FA-bd_dom"/>
</dbReference>
<dbReference type="GO" id="GO:0000302">
    <property type="term" value="P:response to reactive oxygen species"/>
    <property type="evidence" value="ECO:0007669"/>
    <property type="project" value="TreeGrafter"/>
</dbReference>
<dbReference type="GO" id="GO:0006629">
    <property type="term" value="P:lipid metabolic process"/>
    <property type="evidence" value="ECO:0007669"/>
    <property type="project" value="TreeGrafter"/>
</dbReference>
<keyword evidence="5" id="KW-0732">Signal</keyword>
<dbReference type="OrthoDB" id="565904at2759"/>
<dbReference type="STRING" id="400727.A0A2T7NXY9"/>
<dbReference type="PANTHER" id="PTHR10612:SF34">
    <property type="entry name" value="APOLIPOPROTEIN D"/>
    <property type="match status" value="1"/>
</dbReference>
<dbReference type="GO" id="GO:0005737">
    <property type="term" value="C:cytoplasm"/>
    <property type="evidence" value="ECO:0007669"/>
    <property type="project" value="TreeGrafter"/>
</dbReference>
<dbReference type="PANTHER" id="PTHR10612">
    <property type="entry name" value="APOLIPOPROTEIN D"/>
    <property type="match status" value="1"/>
</dbReference>
<dbReference type="Pfam" id="PF02221">
    <property type="entry name" value="E1_DerP2_DerF2"/>
    <property type="match status" value="1"/>
</dbReference>
<keyword evidence="8" id="KW-1185">Reference proteome</keyword>
<accession>A0A2T7NXY9</accession>
<dbReference type="Gene3D" id="2.40.128.20">
    <property type="match status" value="1"/>
</dbReference>
<dbReference type="GO" id="GO:0008289">
    <property type="term" value="F:lipid binding"/>
    <property type="evidence" value="ECO:0007669"/>
    <property type="project" value="UniProtKB-KW"/>
</dbReference>
<comment type="subcellular location">
    <subcellularLocation>
        <location evidence="1">Secreted</location>
    </subcellularLocation>
</comment>
<evidence type="ECO:0000256" key="3">
    <source>
        <dbReference type="ARBA" id="ARBA00022525"/>
    </source>
</evidence>
<dbReference type="InterPro" id="IPR003172">
    <property type="entry name" value="ML_dom"/>
</dbReference>
<feature type="signal peptide" evidence="5">
    <location>
        <begin position="1"/>
        <end position="15"/>
    </location>
</feature>
<comment type="caution">
    <text evidence="7">The sequence shown here is derived from an EMBL/GenBank/DDBJ whole genome shotgun (WGS) entry which is preliminary data.</text>
</comment>
<evidence type="ECO:0000256" key="4">
    <source>
        <dbReference type="ARBA" id="ARBA00023121"/>
    </source>
</evidence>
<dbReference type="Proteomes" id="UP000245119">
    <property type="component" value="Linkage Group LG8"/>
</dbReference>
<dbReference type="Gene3D" id="2.60.40.770">
    <property type="match status" value="1"/>
</dbReference>
<dbReference type="SUPFAM" id="SSF50814">
    <property type="entry name" value="Lipocalins"/>
    <property type="match status" value="1"/>
</dbReference>
<evidence type="ECO:0000256" key="5">
    <source>
        <dbReference type="SAM" id="SignalP"/>
    </source>
</evidence>
<dbReference type="AlphaFoldDB" id="A0A2T7NXY9"/>
<dbReference type="EMBL" id="PZQS01000008">
    <property type="protein sequence ID" value="PVD26016.1"/>
    <property type="molecule type" value="Genomic_DNA"/>
</dbReference>
<dbReference type="SMART" id="SM00737">
    <property type="entry name" value="ML"/>
    <property type="match status" value="1"/>
</dbReference>
<comment type="similarity">
    <text evidence="2">Belongs to the NPC2 family.</text>
</comment>
<proteinExistence type="inferred from homology"/>
<sequence length="315" mass="34936">MLVLLWSPVLQKVGCQAPCTLEDVVTLSDFNLTRFLGKWNEVQWIAPAFEDQASMWTDYYHEYNSDDYGQVTGYYSGKSPSTGQCFINGVMLLPTNNPGKLFLYQIGSKSMIDYWVLNTDYTSYAIVYSCVARTNNTCDTARSWLWGRMTSLPEQVKENAKTVFQNLCMNLTLLYSTTFSTNPCASGSPGPLGAVQSLDINVDCSSGVCRLQHNHNVTLSVTFQPQKDITEAKSLLFGIIANTLKVPGPFPGMPINACQNIVGGCPVTAGTTRTYISTVFIKPSYPKIRLVVQWELRDQADQKVFCFAVPVEIAA</sequence>
<feature type="chain" id="PRO_5015754693" description="MD-2-related lipid-recognition domain-containing protein" evidence="5">
    <location>
        <begin position="16"/>
        <end position="315"/>
    </location>
</feature>
<dbReference type="SUPFAM" id="SSF81296">
    <property type="entry name" value="E set domains"/>
    <property type="match status" value="1"/>
</dbReference>
<keyword evidence="4" id="KW-0446">Lipid-binding</keyword>
<dbReference type="GO" id="GO:0005576">
    <property type="term" value="C:extracellular region"/>
    <property type="evidence" value="ECO:0007669"/>
    <property type="project" value="UniProtKB-SubCell"/>
</dbReference>
<organism evidence="7 8">
    <name type="scientific">Pomacea canaliculata</name>
    <name type="common">Golden apple snail</name>
    <dbReference type="NCBI Taxonomy" id="400727"/>
    <lineage>
        <taxon>Eukaryota</taxon>
        <taxon>Metazoa</taxon>
        <taxon>Spiralia</taxon>
        <taxon>Lophotrochozoa</taxon>
        <taxon>Mollusca</taxon>
        <taxon>Gastropoda</taxon>
        <taxon>Caenogastropoda</taxon>
        <taxon>Architaenioglossa</taxon>
        <taxon>Ampullarioidea</taxon>
        <taxon>Ampullariidae</taxon>
        <taxon>Pomacea</taxon>
    </lineage>
</organism>
<dbReference type="FunFam" id="2.60.40.770:FF:000001">
    <property type="entry name" value="NPC intracellular cholesterol transporter 2"/>
    <property type="match status" value="1"/>
</dbReference>
<evidence type="ECO:0000256" key="2">
    <source>
        <dbReference type="ARBA" id="ARBA00006370"/>
    </source>
</evidence>
<evidence type="ECO:0000313" key="7">
    <source>
        <dbReference type="EMBL" id="PVD26016.1"/>
    </source>
</evidence>
<dbReference type="Pfam" id="PF00061">
    <property type="entry name" value="Lipocalin"/>
    <property type="match status" value="1"/>
</dbReference>
<dbReference type="InterPro" id="IPR012674">
    <property type="entry name" value="Calycin"/>
</dbReference>
<gene>
    <name evidence="7" type="ORF">C0Q70_13684</name>
</gene>
<evidence type="ECO:0000259" key="6">
    <source>
        <dbReference type="SMART" id="SM00737"/>
    </source>
</evidence>
<reference evidence="7 8" key="1">
    <citation type="submission" date="2018-04" db="EMBL/GenBank/DDBJ databases">
        <title>The genome of golden apple snail Pomacea canaliculata provides insight into stress tolerance and invasive adaptation.</title>
        <authorList>
            <person name="Liu C."/>
            <person name="Liu B."/>
            <person name="Ren Y."/>
            <person name="Zhang Y."/>
            <person name="Wang H."/>
            <person name="Li S."/>
            <person name="Jiang F."/>
            <person name="Yin L."/>
            <person name="Zhang G."/>
            <person name="Qian W."/>
            <person name="Fan W."/>
        </authorList>
    </citation>
    <scope>NUCLEOTIDE SEQUENCE [LARGE SCALE GENOMIC DNA]</scope>
    <source>
        <strain evidence="7">SZHN2017</strain>
        <tissue evidence="7">Muscle</tissue>
    </source>
</reference>
<keyword evidence="3" id="KW-0964">Secreted</keyword>
<feature type="domain" description="MD-2-related lipid-recognition" evidence="6">
    <location>
        <begin position="181"/>
        <end position="311"/>
    </location>
</feature>
<dbReference type="InterPro" id="IPR014756">
    <property type="entry name" value="Ig_E-set"/>
</dbReference>